<proteinExistence type="predicted"/>
<feature type="domain" description="MaoC-like" evidence="1">
    <location>
        <begin position="23"/>
        <end position="114"/>
    </location>
</feature>
<dbReference type="PANTHER" id="PTHR43664">
    <property type="entry name" value="MONOAMINE OXIDASE-RELATED"/>
    <property type="match status" value="1"/>
</dbReference>
<dbReference type="EMBL" id="JBHTAA010000002">
    <property type="protein sequence ID" value="MFC7203253.1"/>
    <property type="molecule type" value="Genomic_DNA"/>
</dbReference>
<organism evidence="2 3">
    <name type="scientific">Haloferax namakaokahaiae</name>
    <dbReference type="NCBI Taxonomy" id="1748331"/>
    <lineage>
        <taxon>Archaea</taxon>
        <taxon>Methanobacteriati</taxon>
        <taxon>Methanobacteriota</taxon>
        <taxon>Stenosarchaea group</taxon>
        <taxon>Halobacteria</taxon>
        <taxon>Halobacteriales</taxon>
        <taxon>Haloferacaceae</taxon>
        <taxon>Haloferax</taxon>
    </lineage>
</organism>
<evidence type="ECO:0000259" key="1">
    <source>
        <dbReference type="Pfam" id="PF01575"/>
    </source>
</evidence>
<dbReference type="InterPro" id="IPR052342">
    <property type="entry name" value="MCH/BMMD"/>
</dbReference>
<dbReference type="CDD" id="cd03454">
    <property type="entry name" value="YdeM"/>
    <property type="match status" value="1"/>
</dbReference>
<dbReference type="RefSeq" id="WP_390222592.1">
    <property type="nucleotide sequence ID" value="NZ_JBHTAA010000002.1"/>
</dbReference>
<evidence type="ECO:0000313" key="2">
    <source>
        <dbReference type="EMBL" id="MFC7203253.1"/>
    </source>
</evidence>
<evidence type="ECO:0000313" key="3">
    <source>
        <dbReference type="Proteomes" id="UP001596481"/>
    </source>
</evidence>
<comment type="caution">
    <text evidence="2">The sequence shown here is derived from an EMBL/GenBank/DDBJ whole genome shotgun (WGS) entry which is preliminary data.</text>
</comment>
<sequence length="150" mass="17002">MALRCYEDIQVGEVHDLGSYEADRAELLAFAERYDPQPIHIDPDVAAETMYGGIIASGWHTASSCMRLLVDEFLSETETLGSFGLDELRWRTPVYPGDEITVEVRILEKTESTSRADRGYITSETEAKNQDGDEVVYWRATNIFLRTTED</sequence>
<name>A0ABD5ZDG7_9EURY</name>
<dbReference type="Gene3D" id="3.10.129.10">
    <property type="entry name" value="Hotdog Thioesterase"/>
    <property type="match status" value="1"/>
</dbReference>
<dbReference type="Proteomes" id="UP001596481">
    <property type="component" value="Unassembled WGS sequence"/>
</dbReference>
<dbReference type="InterPro" id="IPR029069">
    <property type="entry name" value="HotDog_dom_sf"/>
</dbReference>
<accession>A0ABD5ZDG7</accession>
<dbReference type="InterPro" id="IPR002539">
    <property type="entry name" value="MaoC-like_dom"/>
</dbReference>
<gene>
    <name evidence="2" type="ORF">ACFQJC_06980</name>
</gene>
<reference evidence="2 3" key="1">
    <citation type="journal article" date="2019" name="Int. J. Syst. Evol. Microbiol.">
        <title>The Global Catalogue of Microorganisms (GCM) 10K type strain sequencing project: providing services to taxonomists for standard genome sequencing and annotation.</title>
        <authorList>
            <consortium name="The Broad Institute Genomics Platform"/>
            <consortium name="The Broad Institute Genome Sequencing Center for Infectious Disease"/>
            <person name="Wu L."/>
            <person name="Ma J."/>
        </authorList>
    </citation>
    <scope>NUCLEOTIDE SEQUENCE [LARGE SCALE GENOMIC DNA]</scope>
    <source>
        <strain evidence="2 3">DSM 29988</strain>
    </source>
</reference>
<keyword evidence="3" id="KW-1185">Reference proteome</keyword>
<dbReference type="AlphaFoldDB" id="A0ABD5ZDG7"/>
<dbReference type="Pfam" id="PF01575">
    <property type="entry name" value="MaoC_dehydratas"/>
    <property type="match status" value="1"/>
</dbReference>
<dbReference type="PANTHER" id="PTHR43664:SF1">
    <property type="entry name" value="BETA-METHYLMALYL-COA DEHYDRATASE"/>
    <property type="match status" value="1"/>
</dbReference>
<dbReference type="SUPFAM" id="SSF54637">
    <property type="entry name" value="Thioesterase/thiol ester dehydrase-isomerase"/>
    <property type="match status" value="1"/>
</dbReference>
<protein>
    <submittedName>
        <fullName evidence="2">MaoC family dehydratase</fullName>
    </submittedName>
</protein>